<reference evidence="3 4" key="1">
    <citation type="submission" date="2018-06" db="EMBL/GenBank/DDBJ databases">
        <authorList>
            <consortium name="Pathogen Informatics"/>
            <person name="Doyle S."/>
        </authorList>
    </citation>
    <scope>NUCLEOTIDE SEQUENCE [LARGE SCALE GENOMIC DNA]</scope>
    <source>
        <strain evidence="3 4">NCTC13229</strain>
    </source>
</reference>
<organism evidence="3 4">
    <name type="scientific">Rhodococcus wratislaviensis</name>
    <name type="common">Tsukamurella wratislaviensis</name>
    <dbReference type="NCBI Taxonomy" id="44752"/>
    <lineage>
        <taxon>Bacteria</taxon>
        <taxon>Bacillati</taxon>
        <taxon>Actinomycetota</taxon>
        <taxon>Actinomycetes</taxon>
        <taxon>Mycobacteriales</taxon>
        <taxon>Nocardiaceae</taxon>
        <taxon>Rhodococcus</taxon>
    </lineage>
</organism>
<protein>
    <submittedName>
        <fullName evidence="3">Creatine amidinohydrolase</fullName>
        <ecNumber evidence="3">3.5.3.3</ecNumber>
    </submittedName>
</protein>
<dbReference type="InterPro" id="IPR029149">
    <property type="entry name" value="Creatin/AminoP/Spt16_N"/>
</dbReference>
<keyword evidence="3" id="KW-0378">Hydrolase</keyword>
<dbReference type="InterPro" id="IPR039394">
    <property type="entry name" value="Creatinase_C"/>
</dbReference>
<dbReference type="Proteomes" id="UP000251211">
    <property type="component" value="Unassembled WGS sequence"/>
</dbReference>
<name>A0AB38FLJ6_RHOWR</name>
<dbReference type="InterPro" id="IPR050659">
    <property type="entry name" value="Peptidase_M24B"/>
</dbReference>
<accession>A0AB38FLJ6</accession>
<evidence type="ECO:0000259" key="2">
    <source>
        <dbReference type="Pfam" id="PF01321"/>
    </source>
</evidence>
<sequence length="406" mass="45195">MNLERIKSIPNGEKVVPTFSPVEMDRRLVALRKHMADNGFDAVLFTSYHNINYYSDFLYTAFGRPYALVVTQDGSTTVSANIDAGMPWRRSFGENVVYTDWRRDNFEFAVQQVLAKQGISRGTLGVEDDHLTPDVRARIAAVLPGMTFTDVAKATMRQRMIKSPEEIELIKHGARIGDLGGEAIRAAITEGVPEFEVAIAGSNAMIREIAATFPHAELRDTWVWFQSGINTDGAHNWATSRRVERGDILSLNCFPMIAGYYTALERTLFYGEPSAEHLRLWEINVAVHRRGLELIKPGAVCKDIAAELNEIYEAEGLLPNRTFGYGHSFGVLSHYYGREAGLELREDIDTVLEPGMVVSMEPMIMVPVGMPGAGGYREHDILVVGDDSAENITRFPFGPEHNILGV</sequence>
<evidence type="ECO:0000259" key="1">
    <source>
        <dbReference type="Pfam" id="PF00557"/>
    </source>
</evidence>
<dbReference type="InterPro" id="IPR000994">
    <property type="entry name" value="Pept_M24"/>
</dbReference>
<dbReference type="Gene3D" id="3.90.230.10">
    <property type="entry name" value="Creatinase/methionine aminopeptidase superfamily"/>
    <property type="match status" value="1"/>
</dbReference>
<feature type="domain" description="Creatinase N-terminal" evidence="2">
    <location>
        <begin position="27"/>
        <end position="161"/>
    </location>
</feature>
<dbReference type="EC" id="3.5.3.3" evidence="3"/>
<dbReference type="RefSeq" id="WP_112301879.1">
    <property type="nucleotide sequence ID" value="NZ_QTTP01000001.1"/>
</dbReference>
<dbReference type="InterPro" id="IPR036005">
    <property type="entry name" value="Creatinase/aminopeptidase-like"/>
</dbReference>
<dbReference type="SUPFAM" id="SSF53092">
    <property type="entry name" value="Creatinase/prolidase N-terminal domain"/>
    <property type="match status" value="1"/>
</dbReference>
<dbReference type="CDD" id="cd01090">
    <property type="entry name" value="Creatinase"/>
    <property type="match status" value="1"/>
</dbReference>
<feature type="domain" description="Peptidase M24" evidence="1">
    <location>
        <begin position="168"/>
        <end position="384"/>
    </location>
</feature>
<dbReference type="Pfam" id="PF00557">
    <property type="entry name" value="Peptidase_M24"/>
    <property type="match status" value="1"/>
</dbReference>
<gene>
    <name evidence="3" type="ORF">NCTC13229_06050</name>
</gene>
<dbReference type="PANTHER" id="PTHR46112">
    <property type="entry name" value="AMINOPEPTIDASE"/>
    <property type="match status" value="1"/>
</dbReference>
<dbReference type="EMBL" id="UAUI01000025">
    <property type="protein sequence ID" value="SPZ42524.1"/>
    <property type="molecule type" value="Genomic_DNA"/>
</dbReference>
<dbReference type="PANTHER" id="PTHR46112:SF2">
    <property type="entry name" value="XAA-PRO AMINOPEPTIDASE P-RELATED"/>
    <property type="match status" value="1"/>
</dbReference>
<dbReference type="Gene3D" id="3.40.350.10">
    <property type="entry name" value="Creatinase/prolidase N-terminal domain"/>
    <property type="match status" value="1"/>
</dbReference>
<dbReference type="SUPFAM" id="SSF55920">
    <property type="entry name" value="Creatinase/aminopeptidase"/>
    <property type="match status" value="1"/>
</dbReference>
<dbReference type="InterPro" id="IPR000587">
    <property type="entry name" value="Creatinase_N"/>
</dbReference>
<dbReference type="Pfam" id="PF01321">
    <property type="entry name" value="Creatinase_N"/>
    <property type="match status" value="1"/>
</dbReference>
<comment type="caution">
    <text evidence="3">The sequence shown here is derived from an EMBL/GenBank/DDBJ whole genome shotgun (WGS) entry which is preliminary data.</text>
</comment>
<proteinExistence type="predicted"/>
<dbReference type="AlphaFoldDB" id="A0AB38FLJ6"/>
<evidence type="ECO:0000313" key="4">
    <source>
        <dbReference type="Proteomes" id="UP000251211"/>
    </source>
</evidence>
<evidence type="ECO:0000313" key="3">
    <source>
        <dbReference type="EMBL" id="SPZ42524.1"/>
    </source>
</evidence>
<dbReference type="GO" id="GO:0016980">
    <property type="term" value="F:creatinase activity"/>
    <property type="evidence" value="ECO:0007669"/>
    <property type="project" value="UniProtKB-EC"/>
</dbReference>